<keyword evidence="2" id="KW-0813">Transport</keyword>
<name>A0A4S8SPI9_AURPU</name>
<evidence type="ECO:0000256" key="1">
    <source>
        <dbReference type="ARBA" id="ARBA00004651"/>
    </source>
</evidence>
<dbReference type="Pfam" id="PF00324">
    <property type="entry name" value="AA_permease"/>
    <property type="match status" value="1"/>
</dbReference>
<evidence type="ECO:0000256" key="8">
    <source>
        <dbReference type="SAM" id="MobiDB-lite"/>
    </source>
</evidence>
<dbReference type="EMBL" id="QZAF01000111">
    <property type="protein sequence ID" value="THV72852.1"/>
    <property type="molecule type" value="Genomic_DNA"/>
</dbReference>
<feature type="transmembrane region" description="Helical" evidence="9">
    <location>
        <begin position="203"/>
        <end position="222"/>
    </location>
</feature>
<evidence type="ECO:0000256" key="6">
    <source>
        <dbReference type="ARBA" id="ARBA00022989"/>
    </source>
</evidence>
<comment type="subcellular location">
    <subcellularLocation>
        <location evidence="1">Cell membrane</location>
        <topology evidence="1">Multi-pass membrane protein</topology>
    </subcellularLocation>
</comment>
<dbReference type="AlphaFoldDB" id="A0A4S8SPI9"/>
<dbReference type="NCBIfam" id="TIGR00913">
    <property type="entry name" value="2A0310"/>
    <property type="match status" value="1"/>
</dbReference>
<dbReference type="PIRSF" id="PIRSF006060">
    <property type="entry name" value="AA_transporter"/>
    <property type="match status" value="1"/>
</dbReference>
<sequence>MQRITTSTIMEDAKEVIPGSAYHSSPADSSTEVGQNYDHPRSWSTRMFDSFKRDPNAHATPPGTVGADGKVFDVETANAATADSGLARHLKGRHLQMIAIGGSIGTGLFVGSGSALANGGPASLLIAYGIIGIMLYCTVHALGEMAVLFPVAGSFSAYSTRFLDPAWGFAMGWNYALQWLVVLPLEIVAATLTIEFWNDSINPNAWVAIFLFVIIGINLFGVKGYGEAEFLFSIIKVIAVIGFIILGIILDVGGGPNGEYIGGSNWRDPGAFNHGFKGLCSVFVTAAFAFAGTELVGLAAAETENPRKSLPTAVKQVFWRIFLFYLVSLTLVGLLVPSSDPRLINGSSSADAKASPFVIAIKNAGIDGLPSVMNAVILIAVLSVGNSSIYGSSRTLAALADQGQAPKILGYIDRKGRPIVSIGIASVLGLLAFLAGSSKQTDAFNWMLALSGLSSIFTWGSICLAHIRFRKGWKAQGHTLDELAFKSQAGVIGSWIGFLLNCLVLIAQFWTGCFPIGYADMTPGEQVESFFEVYLAAPVVILFYVVYKFWKRTPFIRSHNMDLHTGIRELNIAELIAEERAEQAQWPAWKKAYKFFC</sequence>
<keyword evidence="7 9" id="KW-0472">Membrane</keyword>
<dbReference type="InterPro" id="IPR004841">
    <property type="entry name" value="AA-permease/SLC12A_dom"/>
</dbReference>
<evidence type="ECO:0000256" key="5">
    <source>
        <dbReference type="ARBA" id="ARBA00022970"/>
    </source>
</evidence>
<dbReference type="Gene3D" id="1.20.1740.10">
    <property type="entry name" value="Amino acid/polyamine transporter I"/>
    <property type="match status" value="1"/>
</dbReference>
<keyword evidence="4 9" id="KW-0812">Transmembrane</keyword>
<feature type="compositionally biased region" description="Polar residues" evidence="8">
    <location>
        <begin position="22"/>
        <end position="34"/>
    </location>
</feature>
<feature type="transmembrane region" description="Helical" evidence="9">
    <location>
        <begin position="488"/>
        <end position="510"/>
    </location>
</feature>
<dbReference type="GO" id="GO:0005886">
    <property type="term" value="C:plasma membrane"/>
    <property type="evidence" value="ECO:0007669"/>
    <property type="project" value="UniProtKB-SubCell"/>
</dbReference>
<feature type="transmembrane region" description="Helical" evidence="9">
    <location>
        <begin position="125"/>
        <end position="152"/>
    </location>
</feature>
<feature type="transmembrane region" description="Helical" evidence="9">
    <location>
        <begin position="530"/>
        <end position="550"/>
    </location>
</feature>
<proteinExistence type="predicted"/>
<feature type="region of interest" description="Disordered" evidence="8">
    <location>
        <begin position="1"/>
        <end position="39"/>
    </location>
</feature>
<feature type="transmembrane region" description="Helical" evidence="9">
    <location>
        <begin position="173"/>
        <end position="197"/>
    </location>
</feature>
<keyword evidence="3" id="KW-1003">Cell membrane</keyword>
<feature type="transmembrane region" description="Helical" evidence="9">
    <location>
        <begin position="443"/>
        <end position="467"/>
    </location>
</feature>
<evidence type="ECO:0000256" key="9">
    <source>
        <dbReference type="SAM" id="Phobius"/>
    </source>
</evidence>
<dbReference type="FunFam" id="1.20.1740.10:FF:000017">
    <property type="entry name" value="Amino acid permease"/>
    <property type="match status" value="1"/>
</dbReference>
<feature type="transmembrane region" description="Helical" evidence="9">
    <location>
        <begin position="375"/>
        <end position="397"/>
    </location>
</feature>
<dbReference type="InterPro" id="IPR050524">
    <property type="entry name" value="APC_YAT"/>
</dbReference>
<organism evidence="11 12">
    <name type="scientific">Aureobasidium pullulans</name>
    <name type="common">Black yeast</name>
    <name type="synonym">Pullularia pullulans</name>
    <dbReference type="NCBI Taxonomy" id="5580"/>
    <lineage>
        <taxon>Eukaryota</taxon>
        <taxon>Fungi</taxon>
        <taxon>Dikarya</taxon>
        <taxon>Ascomycota</taxon>
        <taxon>Pezizomycotina</taxon>
        <taxon>Dothideomycetes</taxon>
        <taxon>Dothideomycetidae</taxon>
        <taxon>Dothideales</taxon>
        <taxon>Saccotheciaceae</taxon>
        <taxon>Aureobasidium</taxon>
    </lineage>
</organism>
<feature type="domain" description="Amino acid permease/ SLC12A" evidence="10">
    <location>
        <begin position="94"/>
        <end position="555"/>
    </location>
</feature>
<feature type="transmembrane region" description="Helical" evidence="9">
    <location>
        <begin position="98"/>
        <end position="119"/>
    </location>
</feature>
<evidence type="ECO:0000256" key="3">
    <source>
        <dbReference type="ARBA" id="ARBA00022475"/>
    </source>
</evidence>
<evidence type="ECO:0000313" key="11">
    <source>
        <dbReference type="EMBL" id="THV72852.1"/>
    </source>
</evidence>
<keyword evidence="5" id="KW-0029">Amino-acid transport</keyword>
<protein>
    <submittedName>
        <fullName evidence="11">Amino acid permease</fullName>
    </submittedName>
</protein>
<feature type="transmembrane region" description="Helical" evidence="9">
    <location>
        <begin position="234"/>
        <end position="255"/>
    </location>
</feature>
<dbReference type="InterPro" id="IPR004840">
    <property type="entry name" value="Amino_acid_permease_CS"/>
</dbReference>
<dbReference type="InterPro" id="IPR004762">
    <property type="entry name" value="Amino_acid_permease_fungi"/>
</dbReference>
<reference evidence="11 12" key="1">
    <citation type="submission" date="2018-10" db="EMBL/GenBank/DDBJ databases">
        <title>Fifty Aureobasidium pullulans genomes reveal a recombining polyextremotolerant generalist.</title>
        <authorList>
            <person name="Gostincar C."/>
            <person name="Turk M."/>
            <person name="Zajc J."/>
            <person name="Gunde-Cimerman N."/>
        </authorList>
    </citation>
    <scope>NUCLEOTIDE SEQUENCE [LARGE SCALE GENOMIC DNA]</scope>
    <source>
        <strain evidence="11 12">EXF-11900</strain>
    </source>
</reference>
<accession>A0A4S8SPI9</accession>
<feature type="transmembrane region" description="Helical" evidence="9">
    <location>
        <begin position="418"/>
        <end position="437"/>
    </location>
</feature>
<evidence type="ECO:0000256" key="2">
    <source>
        <dbReference type="ARBA" id="ARBA00022448"/>
    </source>
</evidence>
<evidence type="ECO:0000259" key="10">
    <source>
        <dbReference type="Pfam" id="PF00324"/>
    </source>
</evidence>
<dbReference type="PROSITE" id="PS00218">
    <property type="entry name" value="AMINO_ACID_PERMEASE_1"/>
    <property type="match status" value="1"/>
</dbReference>
<comment type="caution">
    <text evidence="11">The sequence shown here is derived from an EMBL/GenBank/DDBJ whole genome shotgun (WGS) entry which is preliminary data.</text>
</comment>
<keyword evidence="6 9" id="KW-1133">Transmembrane helix</keyword>
<feature type="transmembrane region" description="Helical" evidence="9">
    <location>
        <begin position="317"/>
        <end position="336"/>
    </location>
</feature>
<evidence type="ECO:0000313" key="12">
    <source>
        <dbReference type="Proteomes" id="UP000304951"/>
    </source>
</evidence>
<feature type="transmembrane region" description="Helical" evidence="9">
    <location>
        <begin position="275"/>
        <end position="296"/>
    </location>
</feature>
<gene>
    <name evidence="11" type="ORF">D6D28_03669</name>
</gene>
<dbReference type="PANTHER" id="PTHR43341:SF1">
    <property type="entry name" value="GENERAL AMINO-ACID PERMEASE GAP1"/>
    <property type="match status" value="1"/>
</dbReference>
<evidence type="ECO:0000256" key="7">
    <source>
        <dbReference type="ARBA" id="ARBA00023136"/>
    </source>
</evidence>
<evidence type="ECO:0000256" key="4">
    <source>
        <dbReference type="ARBA" id="ARBA00022692"/>
    </source>
</evidence>
<dbReference type="PANTHER" id="PTHR43341">
    <property type="entry name" value="AMINO ACID PERMEASE"/>
    <property type="match status" value="1"/>
</dbReference>
<dbReference type="Proteomes" id="UP000304951">
    <property type="component" value="Unassembled WGS sequence"/>
</dbReference>
<dbReference type="GO" id="GO:0015171">
    <property type="term" value="F:amino acid transmembrane transporter activity"/>
    <property type="evidence" value="ECO:0007669"/>
    <property type="project" value="TreeGrafter"/>
</dbReference>